<evidence type="ECO:0000256" key="1">
    <source>
        <dbReference type="SAM" id="MobiDB-lite"/>
    </source>
</evidence>
<feature type="compositionally biased region" description="Acidic residues" evidence="1">
    <location>
        <begin position="1"/>
        <end position="11"/>
    </location>
</feature>
<feature type="transmembrane region" description="Helical" evidence="2">
    <location>
        <begin position="619"/>
        <end position="638"/>
    </location>
</feature>
<feature type="transmembrane region" description="Helical" evidence="2">
    <location>
        <begin position="299"/>
        <end position="318"/>
    </location>
</feature>
<dbReference type="PANTHER" id="PTHR11360:SF286">
    <property type="entry name" value="GH22266P"/>
    <property type="match status" value="1"/>
</dbReference>
<feature type="region of interest" description="Disordered" evidence="1">
    <location>
        <begin position="1"/>
        <end position="38"/>
    </location>
</feature>
<feature type="transmembrane region" description="Helical" evidence="2">
    <location>
        <begin position="567"/>
        <end position="588"/>
    </location>
</feature>
<dbReference type="InterPro" id="IPR050327">
    <property type="entry name" value="Proton-linked_MCT"/>
</dbReference>
<evidence type="ECO:0000256" key="2">
    <source>
        <dbReference type="SAM" id="Phobius"/>
    </source>
</evidence>
<keyword evidence="4" id="KW-1185">Reference proteome</keyword>
<dbReference type="Proteomes" id="UP001235939">
    <property type="component" value="Chromosome 10"/>
</dbReference>
<name>A0ABY6L1U2_9ARAC</name>
<dbReference type="Gene3D" id="1.20.1250.20">
    <property type="entry name" value="MFS general substrate transporter like domains"/>
    <property type="match status" value="2"/>
</dbReference>
<reference evidence="3 4" key="1">
    <citation type="submission" date="2022-01" db="EMBL/GenBank/DDBJ databases">
        <title>A chromosomal length assembly of Cordylochernes scorpioides.</title>
        <authorList>
            <person name="Zeh D."/>
            <person name="Zeh J."/>
        </authorList>
    </citation>
    <scope>NUCLEOTIDE SEQUENCE [LARGE SCALE GENOMIC DNA]</scope>
    <source>
        <strain evidence="3">IN4F17</strain>
        <tissue evidence="3">Whole Body</tissue>
    </source>
</reference>
<organism evidence="3 4">
    <name type="scientific">Cordylochernes scorpioides</name>
    <dbReference type="NCBI Taxonomy" id="51811"/>
    <lineage>
        <taxon>Eukaryota</taxon>
        <taxon>Metazoa</taxon>
        <taxon>Ecdysozoa</taxon>
        <taxon>Arthropoda</taxon>
        <taxon>Chelicerata</taxon>
        <taxon>Arachnida</taxon>
        <taxon>Pseudoscorpiones</taxon>
        <taxon>Cheliferoidea</taxon>
        <taxon>Chernetidae</taxon>
        <taxon>Cordylochernes</taxon>
    </lineage>
</organism>
<evidence type="ECO:0000313" key="3">
    <source>
        <dbReference type="EMBL" id="UYV73365.1"/>
    </source>
</evidence>
<keyword evidence="2" id="KW-0812">Transmembrane</keyword>
<dbReference type="PANTHER" id="PTHR11360">
    <property type="entry name" value="MONOCARBOXYLATE TRANSPORTER"/>
    <property type="match status" value="1"/>
</dbReference>
<dbReference type="InterPro" id="IPR011701">
    <property type="entry name" value="MFS"/>
</dbReference>
<feature type="transmembrane region" description="Helical" evidence="2">
    <location>
        <begin position="269"/>
        <end position="287"/>
    </location>
</feature>
<evidence type="ECO:0000313" key="4">
    <source>
        <dbReference type="Proteomes" id="UP001235939"/>
    </source>
</evidence>
<feature type="transmembrane region" description="Helical" evidence="2">
    <location>
        <begin position="212"/>
        <end position="231"/>
    </location>
</feature>
<sequence length="667" mass="73566">MTSSQQDEELVEHEMSNHQDLGLTSVERPREESAPAKKASPIPLHVLKEREDRIIELFNNLNYDTILKPLLQWIKRGYIMHAVLYPDYRKKFIKAPPEHKTILIDFLGTVIEHARDDDHSVGPRGPLTEEEEDEIPEPPNGGWGWVVVAASFFCNTVVDGVAYTFGIFLMELVEYYGATRGETAWVGSLLSGTYMSVGPLVSALTNAFGCRAVTMAGSLVSCLAFFLSTWAPNVRVLMITYGVMGGFGFGLVYLPAIVSVSYYFSTKRAFATGIAVCGSGMGAFVFAPLCQKLLEGRLTILAGISLNAAIFGALMRPLKGPNSSKKELSNTEPGVQSTLNMPDVGKSSFHVLTPLCESPNGNETKVELKHLPSLEATLPPTPRIEPIVPMRASRRRTVGPVIGSRKLSMVEYPTQTLQTPPQPKLSVSIGLIAATEGWQGPRRQSLMDRKDLYRPMYRKDIFYSGSITHLKEFHKSNNDVRTYLASMTSIPTLQSIASVHEEETKIPCLPRNMRDTLSQMLDFTLLGDYSFLLLGFVNILGFMGYYIPFVYVTGSAVSQGVPKNQAVYLISAIGITNIAGRLIFGWLADRPGVSALYVNNLCLITSGLAVLAMPYCTNFSLALAACCCFGVFICKYLTSTTATHFKSLFRYIDVSIYYSVQIKFIGK</sequence>
<dbReference type="Pfam" id="PF07690">
    <property type="entry name" value="MFS_1"/>
    <property type="match status" value="1"/>
</dbReference>
<feature type="transmembrane region" description="Helical" evidence="2">
    <location>
        <begin position="143"/>
        <end position="165"/>
    </location>
</feature>
<dbReference type="InterPro" id="IPR036259">
    <property type="entry name" value="MFS_trans_sf"/>
</dbReference>
<feature type="transmembrane region" description="Helical" evidence="2">
    <location>
        <begin position="185"/>
        <end position="205"/>
    </location>
</feature>
<gene>
    <name evidence="3" type="ORF">LAZ67_10002864</name>
</gene>
<feature type="transmembrane region" description="Helical" evidence="2">
    <location>
        <begin position="595"/>
        <end position="613"/>
    </location>
</feature>
<feature type="region of interest" description="Disordered" evidence="1">
    <location>
        <begin position="117"/>
        <end position="136"/>
    </location>
</feature>
<accession>A0ABY6L1U2</accession>
<feature type="transmembrane region" description="Helical" evidence="2">
    <location>
        <begin position="237"/>
        <end position="257"/>
    </location>
</feature>
<dbReference type="EMBL" id="CP092872">
    <property type="protein sequence ID" value="UYV73365.1"/>
    <property type="molecule type" value="Genomic_DNA"/>
</dbReference>
<protein>
    <submittedName>
        <fullName evidence="3">Uncharacterized protein</fullName>
    </submittedName>
</protein>
<feature type="transmembrane region" description="Helical" evidence="2">
    <location>
        <begin position="523"/>
        <end position="547"/>
    </location>
</feature>
<proteinExistence type="predicted"/>
<keyword evidence="2" id="KW-0472">Membrane</keyword>
<dbReference type="SUPFAM" id="SSF103473">
    <property type="entry name" value="MFS general substrate transporter"/>
    <property type="match status" value="1"/>
</dbReference>
<dbReference type="CDD" id="cd17352">
    <property type="entry name" value="MFS_MCT_SLC16"/>
    <property type="match status" value="1"/>
</dbReference>
<keyword evidence="2" id="KW-1133">Transmembrane helix</keyword>